<comment type="caution">
    <text evidence="1">The sequence shown here is derived from an EMBL/GenBank/DDBJ whole genome shotgun (WGS) entry which is preliminary data.</text>
</comment>
<reference evidence="1 2" key="1">
    <citation type="submission" date="2020-08" db="EMBL/GenBank/DDBJ databases">
        <title>Genomic Encyclopedia of Type Strains, Phase III (KMG-III): the genomes of soil and plant-associated and newly described type strains.</title>
        <authorList>
            <person name="Whitman W."/>
        </authorList>
    </citation>
    <scope>NUCLEOTIDE SEQUENCE [LARGE SCALE GENOMIC DNA]</scope>
    <source>
        <strain evidence="1 2">CECT 3146</strain>
    </source>
</reference>
<organism evidence="1 2">
    <name type="scientific">Streptomyces spectabilis</name>
    <dbReference type="NCBI Taxonomy" id="68270"/>
    <lineage>
        <taxon>Bacteria</taxon>
        <taxon>Bacillati</taxon>
        <taxon>Actinomycetota</taxon>
        <taxon>Actinomycetes</taxon>
        <taxon>Kitasatosporales</taxon>
        <taxon>Streptomycetaceae</taxon>
        <taxon>Streptomyces</taxon>
    </lineage>
</organism>
<keyword evidence="2" id="KW-1185">Reference proteome</keyword>
<accession>A0A7W8B6S2</accession>
<name>A0A7W8B6S2_STRST</name>
<sequence length="175" mass="19167">MVNGLDSYQPSARADAADLFQHWCSLLSQDRARTVTCELVPFPAASPISGALFRCSDRDLIVVEADTPPFHQIAIFGHETYHLYCGGCEEVLPQGRTAAARLLSGNASQQDIVEALEWAARSGEEKTVERSADRFGVLLSARCRRRLAPGHSKATIPLARRIMATLSRVEHAPSH</sequence>
<dbReference type="RefSeq" id="WP_184926915.1">
    <property type="nucleotide sequence ID" value="NZ_BMSQ01000047.1"/>
</dbReference>
<dbReference type="Proteomes" id="UP000549009">
    <property type="component" value="Unassembled WGS sequence"/>
</dbReference>
<evidence type="ECO:0008006" key="3">
    <source>
        <dbReference type="Google" id="ProtNLM"/>
    </source>
</evidence>
<dbReference type="AlphaFoldDB" id="A0A7W8B6S2"/>
<gene>
    <name evidence="1" type="ORF">FHS40_008997</name>
</gene>
<dbReference type="EMBL" id="JACHJD010000043">
    <property type="protein sequence ID" value="MBB5109867.1"/>
    <property type="molecule type" value="Genomic_DNA"/>
</dbReference>
<proteinExistence type="predicted"/>
<evidence type="ECO:0000313" key="2">
    <source>
        <dbReference type="Proteomes" id="UP000549009"/>
    </source>
</evidence>
<protein>
    <recommendedName>
        <fullName evidence="3">Toxin-antitoxin system, toxin component</fullName>
    </recommendedName>
</protein>
<evidence type="ECO:0000313" key="1">
    <source>
        <dbReference type="EMBL" id="MBB5109867.1"/>
    </source>
</evidence>